<accession>A0A0D3I5F9</accession>
<organism evidence="1 2">
    <name type="scientific">Emiliania huxleyi (strain CCMP1516)</name>
    <dbReference type="NCBI Taxonomy" id="280463"/>
    <lineage>
        <taxon>Eukaryota</taxon>
        <taxon>Haptista</taxon>
        <taxon>Haptophyta</taxon>
        <taxon>Prymnesiophyceae</taxon>
        <taxon>Isochrysidales</taxon>
        <taxon>Noelaerhabdaceae</taxon>
        <taxon>Emiliania</taxon>
    </lineage>
</organism>
<reference evidence="2" key="1">
    <citation type="journal article" date="2013" name="Nature">
        <title>Pan genome of the phytoplankton Emiliania underpins its global distribution.</title>
        <authorList>
            <person name="Read B.A."/>
            <person name="Kegel J."/>
            <person name="Klute M.J."/>
            <person name="Kuo A."/>
            <person name="Lefebvre S.C."/>
            <person name="Maumus F."/>
            <person name="Mayer C."/>
            <person name="Miller J."/>
            <person name="Monier A."/>
            <person name="Salamov A."/>
            <person name="Young J."/>
            <person name="Aguilar M."/>
            <person name="Claverie J.M."/>
            <person name="Frickenhaus S."/>
            <person name="Gonzalez K."/>
            <person name="Herman E.K."/>
            <person name="Lin Y.C."/>
            <person name="Napier J."/>
            <person name="Ogata H."/>
            <person name="Sarno A.F."/>
            <person name="Shmutz J."/>
            <person name="Schroeder D."/>
            <person name="de Vargas C."/>
            <person name="Verret F."/>
            <person name="von Dassow P."/>
            <person name="Valentin K."/>
            <person name="Van de Peer Y."/>
            <person name="Wheeler G."/>
            <person name="Dacks J.B."/>
            <person name="Delwiche C.F."/>
            <person name="Dyhrman S.T."/>
            <person name="Glockner G."/>
            <person name="John U."/>
            <person name="Richards T."/>
            <person name="Worden A.Z."/>
            <person name="Zhang X."/>
            <person name="Grigoriev I.V."/>
            <person name="Allen A.E."/>
            <person name="Bidle K."/>
            <person name="Borodovsky M."/>
            <person name="Bowler C."/>
            <person name="Brownlee C."/>
            <person name="Cock J.M."/>
            <person name="Elias M."/>
            <person name="Gladyshev V.N."/>
            <person name="Groth M."/>
            <person name="Guda C."/>
            <person name="Hadaegh A."/>
            <person name="Iglesias-Rodriguez M.D."/>
            <person name="Jenkins J."/>
            <person name="Jones B.M."/>
            <person name="Lawson T."/>
            <person name="Leese F."/>
            <person name="Lindquist E."/>
            <person name="Lobanov A."/>
            <person name="Lomsadze A."/>
            <person name="Malik S.B."/>
            <person name="Marsh M.E."/>
            <person name="Mackinder L."/>
            <person name="Mock T."/>
            <person name="Mueller-Roeber B."/>
            <person name="Pagarete A."/>
            <person name="Parker M."/>
            <person name="Probert I."/>
            <person name="Quesneville H."/>
            <person name="Raines C."/>
            <person name="Rensing S.A."/>
            <person name="Riano-Pachon D.M."/>
            <person name="Richier S."/>
            <person name="Rokitta S."/>
            <person name="Shiraiwa Y."/>
            <person name="Soanes D.M."/>
            <person name="van der Giezen M."/>
            <person name="Wahlund T.M."/>
            <person name="Williams B."/>
            <person name="Wilson W."/>
            <person name="Wolfe G."/>
            <person name="Wurch L.L."/>
        </authorList>
    </citation>
    <scope>NUCLEOTIDE SEQUENCE</scope>
</reference>
<evidence type="ECO:0000313" key="2">
    <source>
        <dbReference type="Proteomes" id="UP000013827"/>
    </source>
</evidence>
<dbReference type="KEGG" id="ehx:EMIHUDRAFT_258879"/>
<dbReference type="RefSeq" id="XP_005758923.1">
    <property type="nucleotide sequence ID" value="XM_005758866.1"/>
</dbReference>
<keyword evidence="2" id="KW-1185">Reference proteome</keyword>
<dbReference type="Pfam" id="PF13489">
    <property type="entry name" value="Methyltransf_23"/>
    <property type="match status" value="1"/>
</dbReference>
<evidence type="ECO:0008006" key="3">
    <source>
        <dbReference type="Google" id="ProtNLM"/>
    </source>
</evidence>
<reference evidence="1" key="2">
    <citation type="submission" date="2024-10" db="UniProtKB">
        <authorList>
            <consortium name="EnsemblProtists"/>
        </authorList>
    </citation>
    <scope>IDENTIFICATION</scope>
</reference>
<sequence>MARCPSCLGDATRLALHGHLECAPFHAQSRARLITGHTFTNGTPIGDIVCQRKLYECTVSGVFIYLPLFNTSELETMYRVYDGQNTLSLTHFRPNEQAAMIASAMQLSSWRGPLHIVEAGCAGGHFLAVLAKSHLLNETARAVTSVSLSCFEADPKMAPAAQKLLGQVQSMSKGWLQARVVRSLFTGVGLQPASVDLVSSSHVLEHVTDPCTYVQVLRTVLRPRGYVFTELPLQSMDHKHRWVRGLFHATFWSSASYNAMMERSGFTL</sequence>
<dbReference type="SUPFAM" id="SSF53335">
    <property type="entry name" value="S-adenosyl-L-methionine-dependent methyltransferases"/>
    <property type="match status" value="1"/>
</dbReference>
<dbReference type="PaxDb" id="2903-EOD06494"/>
<dbReference type="Gene3D" id="3.40.50.150">
    <property type="entry name" value="Vaccinia Virus protein VP39"/>
    <property type="match status" value="1"/>
</dbReference>
<dbReference type="GeneID" id="17252645"/>
<dbReference type="EnsemblProtists" id="EOD06494">
    <property type="protein sequence ID" value="EOD06494"/>
    <property type="gene ID" value="EMIHUDRAFT_258879"/>
</dbReference>
<dbReference type="HOGENOM" id="CLU_1040489_0_0_1"/>
<dbReference type="AlphaFoldDB" id="A0A0D3I5F9"/>
<dbReference type="PANTHER" id="PTHR43861">
    <property type="entry name" value="TRANS-ACONITATE 2-METHYLTRANSFERASE-RELATED"/>
    <property type="match status" value="1"/>
</dbReference>
<evidence type="ECO:0000313" key="1">
    <source>
        <dbReference type="EnsemblProtists" id="EOD06494"/>
    </source>
</evidence>
<name>A0A0D3I5F9_EMIH1</name>
<dbReference type="InterPro" id="IPR029063">
    <property type="entry name" value="SAM-dependent_MTases_sf"/>
</dbReference>
<dbReference type="PANTHER" id="PTHR43861:SF1">
    <property type="entry name" value="TRANS-ACONITATE 2-METHYLTRANSFERASE"/>
    <property type="match status" value="1"/>
</dbReference>
<dbReference type="Proteomes" id="UP000013827">
    <property type="component" value="Unassembled WGS sequence"/>
</dbReference>
<proteinExistence type="predicted"/>
<dbReference type="CDD" id="cd02440">
    <property type="entry name" value="AdoMet_MTases"/>
    <property type="match status" value="1"/>
</dbReference>
<protein>
    <recommendedName>
        <fullName evidence="3">Methyltransferase type 11 domain-containing protein</fullName>
    </recommendedName>
</protein>